<evidence type="ECO:0000313" key="1">
    <source>
        <dbReference type="EMBL" id="KAA0197760.1"/>
    </source>
</evidence>
<evidence type="ECO:0000313" key="2">
    <source>
        <dbReference type="Proteomes" id="UP000728185"/>
    </source>
</evidence>
<dbReference type="AlphaFoldDB" id="A0A8E0VJX9"/>
<keyword evidence="2" id="KW-1185">Reference proteome</keyword>
<dbReference type="Proteomes" id="UP000728185">
    <property type="component" value="Unassembled WGS sequence"/>
</dbReference>
<name>A0A8E0VJX9_9TREM</name>
<sequence>PCINSLTSEIHNPASLYLCFKHSVDCRYYRIGQAASMEGHLPVVFSMLHVKQQSPIPSMIGLVSP</sequence>
<organism evidence="1 2">
    <name type="scientific">Fasciolopsis buskii</name>
    <dbReference type="NCBI Taxonomy" id="27845"/>
    <lineage>
        <taxon>Eukaryota</taxon>
        <taxon>Metazoa</taxon>
        <taxon>Spiralia</taxon>
        <taxon>Lophotrochozoa</taxon>
        <taxon>Platyhelminthes</taxon>
        <taxon>Trematoda</taxon>
        <taxon>Digenea</taxon>
        <taxon>Plagiorchiida</taxon>
        <taxon>Echinostomata</taxon>
        <taxon>Echinostomatoidea</taxon>
        <taxon>Fasciolidae</taxon>
        <taxon>Fasciolopsis</taxon>
    </lineage>
</organism>
<protein>
    <submittedName>
        <fullName evidence="1">Uncharacterized protein</fullName>
    </submittedName>
</protein>
<gene>
    <name evidence="1" type="ORF">FBUS_05729</name>
</gene>
<accession>A0A8E0VJX9</accession>
<reference evidence="1" key="1">
    <citation type="submission" date="2019-05" db="EMBL/GenBank/DDBJ databases">
        <title>Annotation for the trematode Fasciolopsis buski.</title>
        <authorList>
            <person name="Choi Y.-J."/>
        </authorList>
    </citation>
    <scope>NUCLEOTIDE SEQUENCE</scope>
    <source>
        <strain evidence="1">HT</strain>
        <tissue evidence="1">Whole worm</tissue>
    </source>
</reference>
<feature type="non-terminal residue" evidence="1">
    <location>
        <position position="1"/>
    </location>
</feature>
<proteinExistence type="predicted"/>
<dbReference type="EMBL" id="LUCM01002147">
    <property type="protein sequence ID" value="KAA0197760.1"/>
    <property type="molecule type" value="Genomic_DNA"/>
</dbReference>
<comment type="caution">
    <text evidence="1">The sequence shown here is derived from an EMBL/GenBank/DDBJ whole genome shotgun (WGS) entry which is preliminary data.</text>
</comment>